<evidence type="ECO:0000313" key="1">
    <source>
        <dbReference type="EMBL" id="PSR23313.1"/>
    </source>
</evidence>
<sequence>MNKFEKMMISSDPKLSAKVTTAQHLIDSAPHSVRQIARDPKITTKTQARTALRPISLAERGSLTRAVAGVVEIWGAHLEFHGVMDAIAQKLPSEVEAVSMGPKALRQKLQRVRIDAAWEAFCRAGYRLAVHGDFYVGFGSPTVSQQEYADWDMYSKSYGHPGRIQDTHLTIPSDWRIRVERRGLSVLDGLLTLDAVLLDSRVMGKENLDVKIYAAVWLGQGRGTALHAESGFIALAGDDMVYHSLKSPDDAARGLLRKVRAAGRPQTSRQWKIDIVLGRESLSDLVEKALEIEPALAVKWADAKAVGACTPGILSWCHQVGIDPDEPEVALREVYEAYREVPATEARATILHVLRSHTAVRRALVAATVTAAVS</sequence>
<reference evidence="1 2" key="1">
    <citation type="journal article" date="2014" name="BMC Genomics">
        <title>Comparison of environmental and isolate Sulfobacillus genomes reveals diverse carbon, sulfur, nitrogen, and hydrogen metabolisms.</title>
        <authorList>
            <person name="Justice N.B."/>
            <person name="Norman A."/>
            <person name="Brown C.T."/>
            <person name="Singh A."/>
            <person name="Thomas B.C."/>
            <person name="Banfield J.F."/>
        </authorList>
    </citation>
    <scope>NUCLEOTIDE SEQUENCE [LARGE SCALE GENOMIC DNA]</scope>
    <source>
        <strain evidence="1">AMDSBA1</strain>
    </source>
</reference>
<name>A0A2T2WM62_9FIRM</name>
<gene>
    <name evidence="1" type="ORF">C7B43_20180</name>
</gene>
<evidence type="ECO:0000313" key="2">
    <source>
        <dbReference type="Proteomes" id="UP000242699"/>
    </source>
</evidence>
<organism evidence="1 2">
    <name type="scientific">Sulfobacillus benefaciens</name>
    <dbReference type="NCBI Taxonomy" id="453960"/>
    <lineage>
        <taxon>Bacteria</taxon>
        <taxon>Bacillati</taxon>
        <taxon>Bacillota</taxon>
        <taxon>Clostridia</taxon>
        <taxon>Eubacteriales</taxon>
        <taxon>Clostridiales Family XVII. Incertae Sedis</taxon>
        <taxon>Sulfobacillus</taxon>
    </lineage>
</organism>
<comment type="caution">
    <text evidence="1">The sequence shown here is derived from an EMBL/GenBank/DDBJ whole genome shotgun (WGS) entry which is preliminary data.</text>
</comment>
<accession>A0A2T2WM62</accession>
<proteinExistence type="predicted"/>
<dbReference type="EMBL" id="PXYT01000095">
    <property type="protein sequence ID" value="PSR23313.1"/>
    <property type="molecule type" value="Genomic_DNA"/>
</dbReference>
<dbReference type="AlphaFoldDB" id="A0A2T2WM62"/>
<protein>
    <submittedName>
        <fullName evidence="1">Uncharacterized protein</fullName>
    </submittedName>
</protein>
<dbReference type="Proteomes" id="UP000242699">
    <property type="component" value="Unassembled WGS sequence"/>
</dbReference>